<evidence type="ECO:0000313" key="2">
    <source>
        <dbReference type="Proteomes" id="UP000664032"/>
    </source>
</evidence>
<protein>
    <submittedName>
        <fullName evidence="1">Uncharacterized protein</fullName>
    </submittedName>
</protein>
<accession>A0ACB8GP20</accession>
<dbReference type="Proteomes" id="UP000664032">
    <property type="component" value="Unassembled WGS sequence"/>
</dbReference>
<dbReference type="EMBL" id="JAFIQS020000010">
    <property type="protein sequence ID" value="KAH9476750.1"/>
    <property type="molecule type" value="Genomic_DNA"/>
</dbReference>
<name>A0ACB8GP20_PSICU</name>
<reference evidence="1" key="1">
    <citation type="submission" date="2021-10" db="EMBL/GenBank/DDBJ databases">
        <title>Psilocybe cubensis genome.</title>
        <authorList>
            <person name="Mckernan K.J."/>
            <person name="Crawford S."/>
            <person name="Trippe A."/>
            <person name="Kane L.T."/>
            <person name="Mclaughlin S."/>
        </authorList>
    </citation>
    <scope>NUCLEOTIDE SEQUENCE</scope>
    <source>
        <strain evidence="1">MGC-MH-2018</strain>
    </source>
</reference>
<evidence type="ECO:0000313" key="1">
    <source>
        <dbReference type="EMBL" id="KAH9476750.1"/>
    </source>
</evidence>
<organism evidence="1 2">
    <name type="scientific">Psilocybe cubensis</name>
    <name type="common">Psychedelic mushroom</name>
    <name type="synonym">Stropharia cubensis</name>
    <dbReference type="NCBI Taxonomy" id="181762"/>
    <lineage>
        <taxon>Eukaryota</taxon>
        <taxon>Fungi</taxon>
        <taxon>Dikarya</taxon>
        <taxon>Basidiomycota</taxon>
        <taxon>Agaricomycotina</taxon>
        <taxon>Agaricomycetes</taxon>
        <taxon>Agaricomycetidae</taxon>
        <taxon>Agaricales</taxon>
        <taxon>Agaricineae</taxon>
        <taxon>Strophariaceae</taxon>
        <taxon>Psilocybe</taxon>
    </lineage>
</organism>
<proteinExistence type="predicted"/>
<comment type="caution">
    <text evidence="1">The sequence shown here is derived from an EMBL/GenBank/DDBJ whole genome shotgun (WGS) entry which is preliminary data.</text>
</comment>
<keyword evidence="2" id="KW-1185">Reference proteome</keyword>
<sequence length="144" mass="17059">MSSIALTTCHRVLQNNCRRKWPGWWRLEYIKGLRGSLLRYVSILTSSSSRRETGVACGVRRGALRMESSFLDEEKEYVERSAPPLLAIILTLIPLVYNVFEYLLANLYLFYYYYKYLRSDSYKQIYFGAWRIFLKVDLQSDQRA</sequence>
<gene>
    <name evidence="1" type="ORF">JR316_0010665</name>
</gene>